<dbReference type="AlphaFoldDB" id="A0A174U590"/>
<gene>
    <name evidence="2" type="ORF">ERS852480_04971</name>
</gene>
<protein>
    <recommendedName>
        <fullName evidence="1">DUF6273 domain-containing protein</fullName>
    </recommendedName>
</protein>
<evidence type="ECO:0000259" key="1">
    <source>
        <dbReference type="Pfam" id="PF19789"/>
    </source>
</evidence>
<accession>A0A174U590</accession>
<dbReference type="Pfam" id="PF19789">
    <property type="entry name" value="DUF6273"/>
    <property type="match status" value="1"/>
</dbReference>
<feature type="domain" description="DUF6273" evidence="1">
    <location>
        <begin position="33"/>
        <end position="200"/>
    </location>
</feature>
<dbReference type="Proteomes" id="UP000095512">
    <property type="component" value="Unassembled WGS sequence"/>
</dbReference>
<name>A0A174U590_9FIRM</name>
<dbReference type="EMBL" id="CZAB01000094">
    <property type="protein sequence ID" value="CUQ14189.1"/>
    <property type="molecule type" value="Genomic_DNA"/>
</dbReference>
<evidence type="ECO:0000313" key="2">
    <source>
        <dbReference type="EMBL" id="CUQ14189.1"/>
    </source>
</evidence>
<reference evidence="2 3" key="1">
    <citation type="submission" date="2015-09" db="EMBL/GenBank/DDBJ databases">
        <authorList>
            <consortium name="Pathogen Informatics"/>
        </authorList>
    </citation>
    <scope>NUCLEOTIDE SEQUENCE [LARGE SCALE GENOMIC DNA]</scope>
    <source>
        <strain evidence="2 3">2789STDY5834865</strain>
    </source>
</reference>
<sequence>MNKCTIVMGEYLQNCGLEKEPIEWMILKEEEHRCLCISKYLLDCKQYHNLSEKVIWQDCTLRNWLNHDFLMTAFSAEEREKILLSDVVNPAKNTQDYIFLLSYDEVEEYFDDEKEDYVDYGERGAVTTAYARKQGAWFLDEECDEKNKGGWWLRYYGKEYAKAEGKYDFISCVNFDGYIEYAAEDVSGTDCCIRPAFWLRTT</sequence>
<proteinExistence type="predicted"/>
<dbReference type="InterPro" id="IPR046240">
    <property type="entry name" value="DUF6273"/>
</dbReference>
<evidence type="ECO:0000313" key="3">
    <source>
        <dbReference type="Proteomes" id="UP000095512"/>
    </source>
</evidence>
<dbReference type="RefSeq" id="WP_057573018.1">
    <property type="nucleotide sequence ID" value="NZ_CZAB01000094.1"/>
</dbReference>
<organism evidence="2 3">
    <name type="scientific">Enterocloster clostridioformis</name>
    <dbReference type="NCBI Taxonomy" id="1531"/>
    <lineage>
        <taxon>Bacteria</taxon>
        <taxon>Bacillati</taxon>
        <taxon>Bacillota</taxon>
        <taxon>Clostridia</taxon>
        <taxon>Lachnospirales</taxon>
        <taxon>Lachnospiraceae</taxon>
        <taxon>Enterocloster</taxon>
    </lineage>
</organism>